<evidence type="ECO:0000313" key="3">
    <source>
        <dbReference type="Proteomes" id="UP001153709"/>
    </source>
</evidence>
<protein>
    <submittedName>
        <fullName evidence="2">Uncharacterized protein</fullName>
    </submittedName>
</protein>
<reference evidence="2" key="1">
    <citation type="submission" date="2022-01" db="EMBL/GenBank/DDBJ databases">
        <authorList>
            <person name="King R."/>
        </authorList>
    </citation>
    <scope>NUCLEOTIDE SEQUENCE</scope>
</reference>
<organism evidence="2 3">
    <name type="scientific">Diabrotica balteata</name>
    <name type="common">Banded cucumber beetle</name>
    <dbReference type="NCBI Taxonomy" id="107213"/>
    <lineage>
        <taxon>Eukaryota</taxon>
        <taxon>Metazoa</taxon>
        <taxon>Ecdysozoa</taxon>
        <taxon>Arthropoda</taxon>
        <taxon>Hexapoda</taxon>
        <taxon>Insecta</taxon>
        <taxon>Pterygota</taxon>
        <taxon>Neoptera</taxon>
        <taxon>Endopterygota</taxon>
        <taxon>Coleoptera</taxon>
        <taxon>Polyphaga</taxon>
        <taxon>Cucujiformia</taxon>
        <taxon>Chrysomeloidea</taxon>
        <taxon>Chrysomelidae</taxon>
        <taxon>Galerucinae</taxon>
        <taxon>Diabroticina</taxon>
        <taxon>Diabroticites</taxon>
        <taxon>Diabrotica</taxon>
    </lineage>
</organism>
<gene>
    <name evidence="2" type="ORF">DIABBA_LOCUS7052</name>
</gene>
<feature type="region of interest" description="Disordered" evidence="1">
    <location>
        <begin position="1"/>
        <end position="49"/>
    </location>
</feature>
<feature type="compositionally biased region" description="Polar residues" evidence="1">
    <location>
        <begin position="104"/>
        <end position="142"/>
    </location>
</feature>
<feature type="region of interest" description="Disordered" evidence="1">
    <location>
        <begin position="104"/>
        <end position="150"/>
    </location>
</feature>
<accession>A0A9N9XC87</accession>
<feature type="compositionally biased region" description="Basic and acidic residues" evidence="1">
    <location>
        <begin position="13"/>
        <end position="33"/>
    </location>
</feature>
<proteinExistence type="predicted"/>
<evidence type="ECO:0000313" key="2">
    <source>
        <dbReference type="EMBL" id="CAG9833669.1"/>
    </source>
</evidence>
<sequence>MGSKKKTVSQQRVKQEIKERNSKSNETRRKEIFKLNQKRSGDGADDEPQSKWHYFQNMAFLKDHFTPRKTSGIIENAVQEAFTYDEMEDEVTLSSMMVNDHSQLENQSEMSQQSETLITPSSSNDTTKVNRQRETANNLFSSNDKKSKNC</sequence>
<name>A0A9N9XC87_DIABA</name>
<dbReference type="AlphaFoldDB" id="A0A9N9XC87"/>
<dbReference type="Proteomes" id="UP001153709">
    <property type="component" value="Chromosome 4"/>
</dbReference>
<evidence type="ECO:0000256" key="1">
    <source>
        <dbReference type="SAM" id="MobiDB-lite"/>
    </source>
</evidence>
<dbReference type="OrthoDB" id="5803771at2759"/>
<keyword evidence="3" id="KW-1185">Reference proteome</keyword>
<dbReference type="EMBL" id="OU898279">
    <property type="protein sequence ID" value="CAG9833669.1"/>
    <property type="molecule type" value="Genomic_DNA"/>
</dbReference>